<evidence type="ECO:0000256" key="4">
    <source>
        <dbReference type="ARBA" id="ARBA00022989"/>
    </source>
</evidence>
<dbReference type="PANTHER" id="PTHR42770:SF18">
    <property type="entry name" value="ARGININE_AGMATINE ANTIPORTER"/>
    <property type="match status" value="1"/>
</dbReference>
<keyword evidence="8" id="KW-1185">Reference proteome</keyword>
<accession>A0A0R1HGW2</accession>
<comment type="caution">
    <text evidence="7">The sequence shown here is derived from an EMBL/GenBank/DDBJ whole genome shotgun (WGS) entry which is preliminary data.</text>
</comment>
<dbReference type="InterPro" id="IPR050367">
    <property type="entry name" value="APC_superfamily"/>
</dbReference>
<feature type="transmembrane region" description="Helical" evidence="6">
    <location>
        <begin position="381"/>
        <end position="402"/>
    </location>
</feature>
<dbReference type="AlphaFoldDB" id="A0A0R1HGW2"/>
<dbReference type="Pfam" id="PF13520">
    <property type="entry name" value="AA_permease_2"/>
    <property type="match status" value="1"/>
</dbReference>
<feature type="transmembrane region" description="Helical" evidence="6">
    <location>
        <begin position="230"/>
        <end position="255"/>
    </location>
</feature>
<sequence>MNKTANKKMTFFTVFLLGINGIIGSGIFLLSGQIYNDIGAFSIFTIILAALAVTMIVLCYATLASKFSEDGAAWLYAYNAFGKFTGFQVGIFTWVLGVVTLSAEIAALLTVLKMLFPALQQAPIYNLTAITLVTILGVINYFGTAILDLADNLSSAAKVFIMLLFIIAGALFVKSGHFTPMIPANIQGGTQLFTRFNAAFGVIFYMYTGFSFLPIAAAKMDNPEKNIPKALLSVIATVTLLYVLLQTVAVGILGPKLGASSLPIAEAFRSIFGEWGYTVIIVGMIISILGVAISVSFNTPIVAASLANEHQLLPKIIGKQSKHNTPFVAIIATSVTSILLLLSGSYLFLVSCIVFASFVQYVPTILATFKFNNDPKLPKGFKLPGGPIIPSIALIVSLYLLLSFTWKIILFGIIVLVLGSLLYWFDNRKK</sequence>
<evidence type="ECO:0000313" key="7">
    <source>
        <dbReference type="EMBL" id="KRK45503.1"/>
    </source>
</evidence>
<dbReference type="PIRSF" id="PIRSF006060">
    <property type="entry name" value="AA_transporter"/>
    <property type="match status" value="1"/>
</dbReference>
<feature type="transmembrane region" description="Helical" evidence="6">
    <location>
        <begin position="41"/>
        <end position="63"/>
    </location>
</feature>
<keyword evidence="4 6" id="KW-1133">Transmembrane helix</keyword>
<gene>
    <name evidence="7" type="ORF">FC66_GL001318</name>
</gene>
<dbReference type="GO" id="GO:0005886">
    <property type="term" value="C:plasma membrane"/>
    <property type="evidence" value="ECO:0007669"/>
    <property type="project" value="UniProtKB-SubCell"/>
</dbReference>
<evidence type="ECO:0000256" key="2">
    <source>
        <dbReference type="ARBA" id="ARBA00022475"/>
    </source>
</evidence>
<dbReference type="OrthoDB" id="3181223at2"/>
<name>A0A0R1HGW2_9LACO</name>
<dbReference type="InterPro" id="IPR002293">
    <property type="entry name" value="AA/rel_permease1"/>
</dbReference>
<dbReference type="PATRIC" id="fig|1423719.4.peg.1340"/>
<keyword evidence="2" id="KW-1003">Cell membrane</keyword>
<proteinExistence type="predicted"/>
<feature type="transmembrane region" description="Helical" evidence="6">
    <location>
        <begin position="408"/>
        <end position="425"/>
    </location>
</feature>
<dbReference type="RefSeq" id="WP_057974374.1">
    <property type="nucleotide sequence ID" value="NZ_AZDI01000007.1"/>
</dbReference>
<dbReference type="PANTHER" id="PTHR42770">
    <property type="entry name" value="AMINO ACID TRANSPORTER-RELATED"/>
    <property type="match status" value="1"/>
</dbReference>
<reference evidence="7 8" key="1">
    <citation type="journal article" date="2015" name="Genome Announc.">
        <title>Expanding the biotechnology potential of lactobacilli through comparative genomics of 213 strains and associated genera.</title>
        <authorList>
            <person name="Sun Z."/>
            <person name="Harris H.M."/>
            <person name="McCann A."/>
            <person name="Guo C."/>
            <person name="Argimon S."/>
            <person name="Zhang W."/>
            <person name="Yang X."/>
            <person name="Jeffery I.B."/>
            <person name="Cooney J.C."/>
            <person name="Kagawa T.F."/>
            <person name="Liu W."/>
            <person name="Song Y."/>
            <person name="Salvetti E."/>
            <person name="Wrobel A."/>
            <person name="Rasinkangas P."/>
            <person name="Parkhill J."/>
            <person name="Rea M.C."/>
            <person name="O'Sullivan O."/>
            <person name="Ritari J."/>
            <person name="Douillard F.P."/>
            <person name="Paul Ross R."/>
            <person name="Yang R."/>
            <person name="Briner A.E."/>
            <person name="Felis G.E."/>
            <person name="de Vos W.M."/>
            <person name="Barrangou R."/>
            <person name="Klaenhammer T.R."/>
            <person name="Caufield P.W."/>
            <person name="Cui Y."/>
            <person name="Zhang H."/>
            <person name="O'Toole P.W."/>
        </authorList>
    </citation>
    <scope>NUCLEOTIDE SEQUENCE [LARGE SCALE GENOMIC DNA]</scope>
    <source>
        <strain evidence="7 8">DSM 15638</strain>
    </source>
</reference>
<feature type="transmembrane region" description="Helical" evidence="6">
    <location>
        <begin position="12"/>
        <end position="35"/>
    </location>
</feature>
<dbReference type="EMBL" id="AZDI01000007">
    <property type="protein sequence ID" value="KRK45503.1"/>
    <property type="molecule type" value="Genomic_DNA"/>
</dbReference>
<dbReference type="Proteomes" id="UP000051450">
    <property type="component" value="Unassembled WGS sequence"/>
</dbReference>
<keyword evidence="5 6" id="KW-0472">Membrane</keyword>
<dbReference type="Gene3D" id="1.20.1740.10">
    <property type="entry name" value="Amino acid/polyamine transporter I"/>
    <property type="match status" value="1"/>
</dbReference>
<feature type="transmembrane region" description="Helical" evidence="6">
    <location>
        <begin position="275"/>
        <end position="303"/>
    </location>
</feature>
<feature type="transmembrane region" description="Helical" evidence="6">
    <location>
        <begin position="124"/>
        <end position="147"/>
    </location>
</feature>
<comment type="subcellular location">
    <subcellularLocation>
        <location evidence="1">Cell membrane</location>
        <topology evidence="1">Multi-pass membrane protein</topology>
    </subcellularLocation>
</comment>
<evidence type="ECO:0000256" key="1">
    <source>
        <dbReference type="ARBA" id="ARBA00004651"/>
    </source>
</evidence>
<protein>
    <submittedName>
        <fullName evidence="7">Amino acid permease</fullName>
    </submittedName>
</protein>
<feature type="transmembrane region" description="Helical" evidence="6">
    <location>
        <begin position="348"/>
        <end position="369"/>
    </location>
</feature>
<feature type="transmembrane region" description="Helical" evidence="6">
    <location>
        <begin position="198"/>
        <end position="218"/>
    </location>
</feature>
<evidence type="ECO:0000256" key="6">
    <source>
        <dbReference type="SAM" id="Phobius"/>
    </source>
</evidence>
<evidence type="ECO:0000256" key="3">
    <source>
        <dbReference type="ARBA" id="ARBA00022692"/>
    </source>
</evidence>
<dbReference type="STRING" id="1423719.FC66_GL001318"/>
<evidence type="ECO:0000313" key="8">
    <source>
        <dbReference type="Proteomes" id="UP000051450"/>
    </source>
</evidence>
<dbReference type="GO" id="GO:0022857">
    <property type="term" value="F:transmembrane transporter activity"/>
    <property type="evidence" value="ECO:0007669"/>
    <property type="project" value="InterPro"/>
</dbReference>
<evidence type="ECO:0000256" key="5">
    <source>
        <dbReference type="ARBA" id="ARBA00023136"/>
    </source>
</evidence>
<feature type="transmembrane region" description="Helical" evidence="6">
    <location>
        <begin position="159"/>
        <end position="178"/>
    </location>
</feature>
<organism evidence="7 8">
    <name type="scientific">Dellaglioa algida DSM 15638</name>
    <dbReference type="NCBI Taxonomy" id="1423719"/>
    <lineage>
        <taxon>Bacteria</taxon>
        <taxon>Bacillati</taxon>
        <taxon>Bacillota</taxon>
        <taxon>Bacilli</taxon>
        <taxon>Lactobacillales</taxon>
        <taxon>Lactobacillaceae</taxon>
        <taxon>Dellaglioa</taxon>
    </lineage>
</organism>
<keyword evidence="3 6" id="KW-0812">Transmembrane</keyword>
<feature type="transmembrane region" description="Helical" evidence="6">
    <location>
        <begin position="84"/>
        <end position="112"/>
    </location>
</feature>
<feature type="transmembrane region" description="Helical" evidence="6">
    <location>
        <begin position="324"/>
        <end position="342"/>
    </location>
</feature>